<dbReference type="GO" id="GO:0019843">
    <property type="term" value="F:rRNA binding"/>
    <property type="evidence" value="ECO:0007669"/>
    <property type="project" value="UniProtKB-KW"/>
</dbReference>
<keyword evidence="2" id="KW-0699">rRNA-binding</keyword>
<dbReference type="InterPro" id="IPR013845">
    <property type="entry name" value="Ribosomal_eS4_central_region"/>
</dbReference>
<dbReference type="PIRSF" id="PIRSF002116">
    <property type="entry name" value="Ribosomal_S4"/>
    <property type="match status" value="1"/>
</dbReference>
<name>E1RKD5_METP4</name>
<feature type="domain" description="Small ribosomal subunit protein eS4 N-terminal" evidence="9">
    <location>
        <begin position="2"/>
        <end position="33"/>
    </location>
</feature>
<reference evidence="10 11" key="1">
    <citation type="journal article" date="2010" name="Stand. Genomic Sci.">
        <title>Complete genome sequence of Methanoplanus petrolearius type strain (SEBR 4847).</title>
        <authorList>
            <person name="Brambilla E."/>
            <person name="Djao O.D."/>
            <person name="Daligault H."/>
            <person name="Lapidus A."/>
            <person name="Lucas S."/>
            <person name="Hammon N."/>
            <person name="Nolan M."/>
            <person name="Tice H."/>
            <person name="Cheng J.F."/>
            <person name="Han C."/>
            <person name="Tapia R."/>
            <person name="Goodwin L."/>
            <person name="Pitluck S."/>
            <person name="Liolios K."/>
            <person name="Ivanova N."/>
            <person name="Mavromatis K."/>
            <person name="Mikhailova N."/>
            <person name="Pati A."/>
            <person name="Chen A."/>
            <person name="Palaniappan K."/>
            <person name="Land M."/>
            <person name="Hauser L."/>
            <person name="Chang Y.J."/>
            <person name="Jeffries C.D."/>
            <person name="Rohde M."/>
            <person name="Spring S."/>
            <person name="Sikorski J."/>
            <person name="Goker M."/>
            <person name="Woyke T."/>
            <person name="Bristow J."/>
            <person name="Eisen J.A."/>
            <person name="Markowitz V."/>
            <person name="Hugenholtz P."/>
            <person name="Kyrpides N.C."/>
            <person name="Klenk H.P."/>
        </authorList>
    </citation>
    <scope>NUCLEOTIDE SEQUENCE [LARGE SCALE GENOMIC DNA]</scope>
    <source>
        <strain evidence="11">DSM 11571 / OCM 486 / SEBR 4847</strain>
    </source>
</reference>
<dbReference type="OrthoDB" id="372073at2157"/>
<dbReference type="InterPro" id="IPR000876">
    <property type="entry name" value="Ribosomal_eS4"/>
</dbReference>
<dbReference type="PROSITE" id="PS50889">
    <property type="entry name" value="S4"/>
    <property type="match status" value="1"/>
</dbReference>
<evidence type="ECO:0000256" key="3">
    <source>
        <dbReference type="ARBA" id="ARBA00022884"/>
    </source>
</evidence>
<evidence type="ECO:0000256" key="4">
    <source>
        <dbReference type="ARBA" id="ARBA00022980"/>
    </source>
</evidence>
<dbReference type="AlphaFoldDB" id="E1RKD5"/>
<dbReference type="InterPro" id="IPR013843">
    <property type="entry name" value="Ribosomal_eS4_N"/>
</dbReference>
<evidence type="ECO:0000259" key="8">
    <source>
        <dbReference type="Pfam" id="PF00900"/>
    </source>
</evidence>
<keyword evidence="5 7" id="KW-0687">Ribonucleoprotein</keyword>
<dbReference type="Gene3D" id="3.10.290.10">
    <property type="entry name" value="RNA-binding S4 domain"/>
    <property type="match status" value="1"/>
</dbReference>
<accession>E1RKD5</accession>
<evidence type="ECO:0000256" key="6">
    <source>
        <dbReference type="ARBA" id="ARBA00035272"/>
    </source>
</evidence>
<protein>
    <recommendedName>
        <fullName evidence="6 7">Small ribosomal subunit protein eS4</fullName>
    </recommendedName>
</protein>
<evidence type="ECO:0000259" key="9">
    <source>
        <dbReference type="Pfam" id="PF08071"/>
    </source>
</evidence>
<evidence type="ECO:0000313" key="10">
    <source>
        <dbReference type="EMBL" id="ADN36948.1"/>
    </source>
</evidence>
<sequence length="242" mass="27022">MSNHMKRLTSPTGWRIAKKENKFVIKTAPGPHNRNSMPMAVWLRDHMGLALNMKEVKKILKERSVILNGVPCTDSKLGIGVFDIISIPKVDKYYRILRDKKGDYVSIPISADDAKTRLCKVENKTIVKGGKIQLNLRYGANLIVDSQDYKPKDSIVIGLEGDNRFKVTDHYPFAEGSVAMIIGGSHSGKIGRISKIDTIPGSISNRVYLKDEKSGEDFDTIEEYIFVIGTTEPAVKEWGIEA</sequence>
<dbReference type="eggNOG" id="arCOG04093">
    <property type="taxonomic scope" value="Archaea"/>
</dbReference>
<dbReference type="Proteomes" id="UP000006565">
    <property type="component" value="Chromosome"/>
</dbReference>
<evidence type="ECO:0000256" key="5">
    <source>
        <dbReference type="ARBA" id="ARBA00023274"/>
    </source>
</evidence>
<gene>
    <name evidence="7" type="primary">rps4e</name>
    <name evidence="10" type="ordered locus">Mpet_2200</name>
</gene>
<dbReference type="InterPro" id="IPR038237">
    <property type="entry name" value="Ribosomal_eS4_central_sf"/>
</dbReference>
<dbReference type="PANTHER" id="PTHR11581:SF0">
    <property type="entry name" value="SMALL RIBOSOMAL SUBUNIT PROTEIN ES4"/>
    <property type="match status" value="1"/>
</dbReference>
<keyword evidence="11" id="KW-1185">Reference proteome</keyword>
<evidence type="ECO:0000256" key="7">
    <source>
        <dbReference type="HAMAP-Rule" id="MF_00485"/>
    </source>
</evidence>
<feature type="domain" description="Small ribosomal subunit protein eS4 central region" evidence="8">
    <location>
        <begin position="91"/>
        <end position="162"/>
    </location>
</feature>
<dbReference type="KEGG" id="mpi:Mpet_2200"/>
<dbReference type="PANTHER" id="PTHR11581">
    <property type="entry name" value="30S/40S RIBOSOMAL PROTEIN S4"/>
    <property type="match status" value="1"/>
</dbReference>
<dbReference type="GO" id="GO:0003735">
    <property type="term" value="F:structural constituent of ribosome"/>
    <property type="evidence" value="ECO:0007669"/>
    <property type="project" value="InterPro"/>
</dbReference>
<dbReference type="NCBIfam" id="NF003312">
    <property type="entry name" value="PRK04313.1"/>
    <property type="match status" value="1"/>
</dbReference>
<dbReference type="HOGENOM" id="CLU_060400_0_0_2"/>
<keyword evidence="4 7" id="KW-0689">Ribosomal protein</keyword>
<dbReference type="Pfam" id="PF08071">
    <property type="entry name" value="RS4NT"/>
    <property type="match status" value="1"/>
</dbReference>
<dbReference type="GO" id="GO:0022627">
    <property type="term" value="C:cytosolic small ribosomal subunit"/>
    <property type="evidence" value="ECO:0007669"/>
    <property type="project" value="TreeGrafter"/>
</dbReference>
<dbReference type="GO" id="GO:0006412">
    <property type="term" value="P:translation"/>
    <property type="evidence" value="ECO:0007669"/>
    <property type="project" value="UniProtKB-UniRule"/>
</dbReference>
<dbReference type="Gene3D" id="2.30.30.30">
    <property type="match status" value="1"/>
</dbReference>
<dbReference type="Gene3D" id="2.40.50.740">
    <property type="match status" value="1"/>
</dbReference>
<dbReference type="RefSeq" id="WP_013330125.1">
    <property type="nucleotide sequence ID" value="NC_014507.1"/>
</dbReference>
<dbReference type="GeneID" id="9744685"/>
<keyword evidence="3 7" id="KW-0694">RNA-binding</keyword>
<proteinExistence type="inferred from homology"/>
<dbReference type="Pfam" id="PF00900">
    <property type="entry name" value="Ribosomal_S4e"/>
    <property type="match status" value="1"/>
</dbReference>
<evidence type="ECO:0000256" key="2">
    <source>
        <dbReference type="ARBA" id="ARBA00022730"/>
    </source>
</evidence>
<organism evidence="10 11">
    <name type="scientific">Methanolacinia petrolearia (strain DSM 11571 / OCM 486 / SEBR 4847)</name>
    <name type="common">Methanoplanus petrolearius</name>
    <dbReference type="NCBI Taxonomy" id="679926"/>
    <lineage>
        <taxon>Archaea</taxon>
        <taxon>Methanobacteriati</taxon>
        <taxon>Methanobacteriota</taxon>
        <taxon>Stenosarchaea group</taxon>
        <taxon>Methanomicrobia</taxon>
        <taxon>Methanomicrobiales</taxon>
        <taxon>Methanomicrobiaceae</taxon>
        <taxon>Methanolacinia</taxon>
    </lineage>
</organism>
<dbReference type="HAMAP" id="MF_00485">
    <property type="entry name" value="Ribosomal_eS4"/>
    <property type="match status" value="1"/>
</dbReference>
<comment type="similarity">
    <text evidence="1 7">Belongs to the eukaryotic ribosomal protein eS4 family.</text>
</comment>
<dbReference type="STRING" id="679926.Mpet_2200"/>
<evidence type="ECO:0000256" key="1">
    <source>
        <dbReference type="ARBA" id="ARBA00007500"/>
    </source>
</evidence>
<dbReference type="InterPro" id="IPR014722">
    <property type="entry name" value="Rib_uL2_dom2"/>
</dbReference>
<dbReference type="CDD" id="cd06087">
    <property type="entry name" value="KOW_RPS4"/>
    <property type="match status" value="1"/>
</dbReference>
<dbReference type="InterPro" id="IPR041982">
    <property type="entry name" value="Ribosomal_eS4_KOW"/>
</dbReference>
<dbReference type="EMBL" id="CP002117">
    <property type="protein sequence ID" value="ADN36948.1"/>
    <property type="molecule type" value="Genomic_DNA"/>
</dbReference>
<evidence type="ECO:0000313" key="11">
    <source>
        <dbReference type="Proteomes" id="UP000006565"/>
    </source>
</evidence>
<dbReference type="InterPro" id="IPR036986">
    <property type="entry name" value="S4_RNA-bd_sf"/>
</dbReference>